<dbReference type="SMART" id="SM00849">
    <property type="entry name" value="Lactamase_B"/>
    <property type="match status" value="1"/>
</dbReference>
<accession>A0A562V7B3</accession>
<name>A0A562V7B3_9BACT</name>
<feature type="domain" description="Metallo-beta-lactamase" evidence="1">
    <location>
        <begin position="39"/>
        <end position="216"/>
    </location>
</feature>
<evidence type="ECO:0000313" key="2">
    <source>
        <dbReference type="EMBL" id="TWJ13780.1"/>
    </source>
</evidence>
<reference evidence="2 3" key="1">
    <citation type="submission" date="2019-07" db="EMBL/GenBank/DDBJ databases">
        <title>Genomic Encyclopedia of Archaeal and Bacterial Type Strains, Phase II (KMG-II): from individual species to whole genera.</title>
        <authorList>
            <person name="Goeker M."/>
        </authorList>
    </citation>
    <scope>NUCLEOTIDE SEQUENCE [LARGE SCALE GENOMIC DNA]</scope>
    <source>
        <strain evidence="2 3">ATCC BAA-1139</strain>
    </source>
</reference>
<dbReference type="AlphaFoldDB" id="A0A562V7B3"/>
<protein>
    <submittedName>
        <fullName evidence="2">Phosphoribosyl 1,2-cyclic phosphodiesterase</fullName>
    </submittedName>
</protein>
<organism evidence="2 3">
    <name type="scientific">Geobacter argillaceus</name>
    <dbReference type="NCBI Taxonomy" id="345631"/>
    <lineage>
        <taxon>Bacteria</taxon>
        <taxon>Pseudomonadati</taxon>
        <taxon>Thermodesulfobacteriota</taxon>
        <taxon>Desulfuromonadia</taxon>
        <taxon>Geobacterales</taxon>
        <taxon>Geobacteraceae</taxon>
        <taxon>Geobacter</taxon>
    </lineage>
</organism>
<keyword evidence="3" id="KW-1185">Reference proteome</keyword>
<dbReference type="InterPro" id="IPR001279">
    <property type="entry name" value="Metallo-B-lactamas"/>
</dbReference>
<dbReference type="Gene3D" id="3.60.15.10">
    <property type="entry name" value="Ribonuclease Z/Hydroxyacylglutathione hydrolase-like"/>
    <property type="match status" value="1"/>
</dbReference>
<sequence>MFCLRPALAKYAGNGRNATILRHHGRQCVQICLLASGSKGNAVFVRSGATRLLIDAGLSSVEIIRRLALIGVNGSDLHAILVSHDHTDHIKGAGTLGRKLKIPVLVSYPTHKAAESTFRKSEVVEFESGYSFAFRDLIIEPFPTTHDACDPVGFTIESGEGRFGFATDFGIVTRLITEKLKGCRALVIESNHDEEMLQNGPYPWHLKQRIKSRHGHISNNESSQLLEELLHDGLEGVFLAHLSEVNNDPRLAESTATTLLAGQNVCAPRLFVGDQYRPSELLEI</sequence>
<evidence type="ECO:0000313" key="3">
    <source>
        <dbReference type="Proteomes" id="UP000319449"/>
    </source>
</evidence>
<comment type="caution">
    <text evidence="2">The sequence shown here is derived from an EMBL/GenBank/DDBJ whole genome shotgun (WGS) entry which is preliminary data.</text>
</comment>
<dbReference type="InterPro" id="IPR036866">
    <property type="entry name" value="RibonucZ/Hydroxyglut_hydro"/>
</dbReference>
<dbReference type="PANTHER" id="PTHR47619">
    <property type="entry name" value="METALLO-HYDROLASE YYCJ-RELATED"/>
    <property type="match status" value="1"/>
</dbReference>
<dbReference type="EMBL" id="VLLN01000035">
    <property type="protein sequence ID" value="TWJ13780.1"/>
    <property type="molecule type" value="Genomic_DNA"/>
</dbReference>
<dbReference type="Pfam" id="PF12706">
    <property type="entry name" value="Lactamase_B_2"/>
    <property type="match status" value="1"/>
</dbReference>
<dbReference type="InterPro" id="IPR052533">
    <property type="entry name" value="WalJ/YycJ-like"/>
</dbReference>
<proteinExistence type="predicted"/>
<gene>
    <name evidence="2" type="ORF">JN12_03705</name>
</gene>
<dbReference type="Proteomes" id="UP000319449">
    <property type="component" value="Unassembled WGS sequence"/>
</dbReference>
<evidence type="ECO:0000259" key="1">
    <source>
        <dbReference type="SMART" id="SM00849"/>
    </source>
</evidence>
<dbReference type="SUPFAM" id="SSF56281">
    <property type="entry name" value="Metallo-hydrolase/oxidoreductase"/>
    <property type="match status" value="1"/>
</dbReference>
<dbReference type="PANTHER" id="PTHR47619:SF1">
    <property type="entry name" value="EXODEOXYRIBONUCLEASE WALJ"/>
    <property type="match status" value="1"/>
</dbReference>